<dbReference type="eggNOG" id="COG1018">
    <property type="taxonomic scope" value="Bacteria"/>
</dbReference>
<dbReference type="InterPro" id="IPR017938">
    <property type="entry name" value="Riboflavin_synthase-like_b-brl"/>
</dbReference>
<dbReference type="InterPro" id="IPR017927">
    <property type="entry name" value="FAD-bd_FR_type"/>
</dbReference>
<organism evidence="2 3">
    <name type="scientific">Koribacter versatilis (strain Ellin345)</name>
    <dbReference type="NCBI Taxonomy" id="204669"/>
    <lineage>
        <taxon>Bacteria</taxon>
        <taxon>Pseudomonadati</taxon>
        <taxon>Acidobacteriota</taxon>
        <taxon>Terriglobia</taxon>
        <taxon>Terriglobales</taxon>
        <taxon>Candidatus Korobacteraceae</taxon>
        <taxon>Candidatus Korobacter</taxon>
    </lineage>
</organism>
<dbReference type="SUPFAM" id="SSF52343">
    <property type="entry name" value="Ferredoxin reductase-like, C-terminal NADP-linked domain"/>
    <property type="match status" value="1"/>
</dbReference>
<evidence type="ECO:0000259" key="1">
    <source>
        <dbReference type="PROSITE" id="PS51384"/>
    </source>
</evidence>
<dbReference type="CDD" id="cd00322">
    <property type="entry name" value="FNR_like"/>
    <property type="match status" value="1"/>
</dbReference>
<dbReference type="Gene3D" id="3.40.50.80">
    <property type="entry name" value="Nucleotide-binding domain of ferredoxin-NADP reductase (FNR) module"/>
    <property type="match status" value="1"/>
</dbReference>
<dbReference type="STRING" id="204669.Acid345_0992"/>
<gene>
    <name evidence="2" type="ordered locus">Acid345_0992</name>
</gene>
<dbReference type="InterPro" id="IPR039261">
    <property type="entry name" value="FNR_nucleotide-bd"/>
</dbReference>
<dbReference type="PRINTS" id="PR00410">
    <property type="entry name" value="PHEHYDRXLASE"/>
</dbReference>
<dbReference type="InterPro" id="IPR001433">
    <property type="entry name" value="OxRdtase_FAD/NAD-bd"/>
</dbReference>
<evidence type="ECO:0000313" key="2">
    <source>
        <dbReference type="EMBL" id="ABF39995.1"/>
    </source>
</evidence>
<dbReference type="KEGG" id="aba:Acid345_0992"/>
<evidence type="ECO:0000313" key="3">
    <source>
        <dbReference type="Proteomes" id="UP000002432"/>
    </source>
</evidence>
<dbReference type="Proteomes" id="UP000002432">
    <property type="component" value="Chromosome"/>
</dbReference>
<sequence>MAETHPIMAARVTRSILLSEKTKHIEFEFLDRPKFDFIAGQFVSVREPKADGKFITRAYSIASDPRDDNTLDLCLNRVENGFMSNYLCDREVGDEVRMHGPHGHFVLHEELKDTIFISTGTGVAPFRSMGRWLFQHPERYKGREFWMIYGTRYADDIYYRDEFEQMEREHPNFHYVCTLSRGGDAWTGRKGYVQDHLREILKAHDGGKDMQVYICGLNEMVSGVRDVLKDEFGWDKKQINFERYD</sequence>
<protein>
    <submittedName>
        <fullName evidence="2">Oxidoreductase FAD/NAD(P)-binding protein</fullName>
    </submittedName>
</protein>
<accession>Q1IT05</accession>
<dbReference type="SUPFAM" id="SSF63380">
    <property type="entry name" value="Riboflavin synthase domain-like"/>
    <property type="match status" value="1"/>
</dbReference>
<dbReference type="Pfam" id="PF00175">
    <property type="entry name" value="NAD_binding_1"/>
    <property type="match status" value="1"/>
</dbReference>
<dbReference type="GO" id="GO:0016491">
    <property type="term" value="F:oxidoreductase activity"/>
    <property type="evidence" value="ECO:0007669"/>
    <property type="project" value="InterPro"/>
</dbReference>
<dbReference type="HOGENOM" id="CLU_003827_7_3_0"/>
<dbReference type="EnsemblBacteria" id="ABF39995">
    <property type="protein sequence ID" value="ABF39995"/>
    <property type="gene ID" value="Acid345_0992"/>
</dbReference>
<dbReference type="InterPro" id="IPR050415">
    <property type="entry name" value="MRET"/>
</dbReference>
<dbReference type="EMBL" id="CP000360">
    <property type="protein sequence ID" value="ABF39995.1"/>
    <property type="molecule type" value="Genomic_DNA"/>
</dbReference>
<proteinExistence type="predicted"/>
<dbReference type="PROSITE" id="PS51384">
    <property type="entry name" value="FAD_FR"/>
    <property type="match status" value="1"/>
</dbReference>
<dbReference type="Pfam" id="PF00970">
    <property type="entry name" value="FAD_binding_6"/>
    <property type="match status" value="1"/>
</dbReference>
<reference evidence="2 3" key="1">
    <citation type="journal article" date="2009" name="Appl. Environ. Microbiol.">
        <title>Three genomes from the phylum Acidobacteria provide insight into the lifestyles of these microorganisms in soils.</title>
        <authorList>
            <person name="Ward N.L."/>
            <person name="Challacombe J.F."/>
            <person name="Janssen P.H."/>
            <person name="Henrissat B."/>
            <person name="Coutinho P.M."/>
            <person name="Wu M."/>
            <person name="Xie G."/>
            <person name="Haft D.H."/>
            <person name="Sait M."/>
            <person name="Badger J."/>
            <person name="Barabote R.D."/>
            <person name="Bradley B."/>
            <person name="Brettin T.S."/>
            <person name="Brinkac L.M."/>
            <person name="Bruce D."/>
            <person name="Creasy T."/>
            <person name="Daugherty S.C."/>
            <person name="Davidsen T.M."/>
            <person name="DeBoy R.T."/>
            <person name="Detter J.C."/>
            <person name="Dodson R.J."/>
            <person name="Durkin A.S."/>
            <person name="Ganapathy A."/>
            <person name="Gwinn-Giglio M."/>
            <person name="Han C.S."/>
            <person name="Khouri H."/>
            <person name="Kiss H."/>
            <person name="Kothari S.P."/>
            <person name="Madupu R."/>
            <person name="Nelson K.E."/>
            <person name="Nelson W.C."/>
            <person name="Paulsen I."/>
            <person name="Penn K."/>
            <person name="Ren Q."/>
            <person name="Rosovitz M.J."/>
            <person name="Selengut J.D."/>
            <person name="Shrivastava S."/>
            <person name="Sullivan S.A."/>
            <person name="Tapia R."/>
            <person name="Thompson L.S."/>
            <person name="Watkins K.L."/>
            <person name="Yang Q."/>
            <person name="Yu C."/>
            <person name="Zafar N."/>
            <person name="Zhou L."/>
            <person name="Kuske C.R."/>
        </authorList>
    </citation>
    <scope>NUCLEOTIDE SEQUENCE [LARGE SCALE GENOMIC DNA]</scope>
    <source>
        <strain evidence="2 3">Ellin345</strain>
    </source>
</reference>
<dbReference type="InterPro" id="IPR008333">
    <property type="entry name" value="Cbr1-like_FAD-bd_dom"/>
</dbReference>
<name>Q1IT05_KORVE</name>
<dbReference type="AlphaFoldDB" id="Q1IT05"/>
<dbReference type="PRINTS" id="PR00371">
    <property type="entry name" value="FPNCR"/>
</dbReference>
<dbReference type="Gene3D" id="2.40.30.10">
    <property type="entry name" value="Translation factors"/>
    <property type="match status" value="1"/>
</dbReference>
<feature type="domain" description="FAD-binding FR-type" evidence="1">
    <location>
        <begin position="5"/>
        <end position="108"/>
    </location>
</feature>
<keyword evidence="3" id="KW-1185">Reference proteome</keyword>
<dbReference type="PANTHER" id="PTHR47354:SF5">
    <property type="entry name" value="PROTEIN RFBI"/>
    <property type="match status" value="1"/>
</dbReference>
<dbReference type="InterPro" id="IPR001709">
    <property type="entry name" value="Flavoprot_Pyr_Nucl_cyt_Rdtase"/>
</dbReference>
<dbReference type="RefSeq" id="WP_011521797.1">
    <property type="nucleotide sequence ID" value="NC_008009.1"/>
</dbReference>
<dbReference type="PANTHER" id="PTHR47354">
    <property type="entry name" value="NADH OXIDOREDUCTASE HCR"/>
    <property type="match status" value="1"/>
</dbReference>